<organism evidence="1">
    <name type="scientific">Myoviridae sp. ctQve5</name>
    <dbReference type="NCBI Taxonomy" id="2825103"/>
    <lineage>
        <taxon>Viruses</taxon>
        <taxon>Duplodnaviria</taxon>
        <taxon>Heunggongvirae</taxon>
        <taxon>Uroviricota</taxon>
        <taxon>Caudoviricetes</taxon>
    </lineage>
</organism>
<accession>A0A8S5PV43</accession>
<sequence length="136" mass="15505">MTFDELIVKIQELSDKGFYEAVIRATERARTDTRLFIARTHPKTAFGGKKLTQGMFIRGKYTIGVNAIDTTIYANYFARWYNTGAFGRAIRASGKRKGMKGTTYPARGDYFGNNKKAIEDFYAGCVDRYLEQEIKI</sequence>
<evidence type="ECO:0000313" key="1">
    <source>
        <dbReference type="EMBL" id="DAE10754.1"/>
    </source>
</evidence>
<name>A0A8S5PV43_9CAUD</name>
<proteinExistence type="predicted"/>
<protein>
    <submittedName>
        <fullName evidence="1">Uncharacterized protein</fullName>
    </submittedName>
</protein>
<reference evidence="1" key="1">
    <citation type="journal article" date="2021" name="Proc. Natl. Acad. Sci. U.S.A.">
        <title>A Catalog of Tens of Thousands of Viruses from Human Metagenomes Reveals Hidden Associations with Chronic Diseases.</title>
        <authorList>
            <person name="Tisza M.J."/>
            <person name="Buck C.B."/>
        </authorList>
    </citation>
    <scope>NUCLEOTIDE SEQUENCE</scope>
    <source>
        <strain evidence="1">CtQve5</strain>
    </source>
</reference>
<dbReference type="EMBL" id="BK015519">
    <property type="protein sequence ID" value="DAE10754.1"/>
    <property type="molecule type" value="Genomic_DNA"/>
</dbReference>